<sequence length="164" mass="18300">MSMERTPWSEGTQETKNGCKRDWSIERSQGSFKSTRSTGLLCFCFTSTGNCRSEDALEAVGDVEVDDVKRPSVAVFLCFESLGDGLVRGEVRELVVRGGAVEGCKGRELVGESRFRLNGGGGCESSMARWNFPCCTEGCRSRRPRRSDSNNRRTVRGWWRRGLL</sequence>
<proteinExistence type="predicted"/>
<dbReference type="AlphaFoldDB" id="A0A835UQU2"/>
<dbReference type="EMBL" id="JADCNM010000009">
    <property type="protein sequence ID" value="KAG0468386.1"/>
    <property type="molecule type" value="Genomic_DNA"/>
</dbReference>
<evidence type="ECO:0000256" key="1">
    <source>
        <dbReference type="SAM" id="MobiDB-lite"/>
    </source>
</evidence>
<protein>
    <submittedName>
        <fullName evidence="2">Uncharacterized protein</fullName>
    </submittedName>
</protein>
<reference evidence="2 3" key="1">
    <citation type="journal article" date="2020" name="Nat. Food">
        <title>A phased Vanilla planifolia genome enables genetic improvement of flavour and production.</title>
        <authorList>
            <person name="Hasing T."/>
            <person name="Tang H."/>
            <person name="Brym M."/>
            <person name="Khazi F."/>
            <person name="Huang T."/>
            <person name="Chambers A.H."/>
        </authorList>
    </citation>
    <scope>NUCLEOTIDE SEQUENCE [LARGE SCALE GENOMIC DNA]</scope>
    <source>
        <tissue evidence="2">Leaf</tissue>
    </source>
</reference>
<name>A0A835UQU2_VANPL</name>
<evidence type="ECO:0000313" key="2">
    <source>
        <dbReference type="EMBL" id="KAG0468386.1"/>
    </source>
</evidence>
<dbReference type="Proteomes" id="UP000639772">
    <property type="component" value="Chromosome 9"/>
</dbReference>
<feature type="region of interest" description="Disordered" evidence="1">
    <location>
        <begin position="1"/>
        <end position="20"/>
    </location>
</feature>
<organism evidence="2 3">
    <name type="scientific">Vanilla planifolia</name>
    <name type="common">Vanilla</name>
    <dbReference type="NCBI Taxonomy" id="51239"/>
    <lineage>
        <taxon>Eukaryota</taxon>
        <taxon>Viridiplantae</taxon>
        <taxon>Streptophyta</taxon>
        <taxon>Embryophyta</taxon>
        <taxon>Tracheophyta</taxon>
        <taxon>Spermatophyta</taxon>
        <taxon>Magnoliopsida</taxon>
        <taxon>Liliopsida</taxon>
        <taxon>Asparagales</taxon>
        <taxon>Orchidaceae</taxon>
        <taxon>Vanilloideae</taxon>
        <taxon>Vanilleae</taxon>
        <taxon>Vanilla</taxon>
    </lineage>
</organism>
<gene>
    <name evidence="2" type="ORF">HPP92_017714</name>
</gene>
<comment type="caution">
    <text evidence="2">The sequence shown here is derived from an EMBL/GenBank/DDBJ whole genome shotgun (WGS) entry which is preliminary data.</text>
</comment>
<evidence type="ECO:0000313" key="3">
    <source>
        <dbReference type="Proteomes" id="UP000639772"/>
    </source>
</evidence>
<accession>A0A835UQU2</accession>